<accession>A0A1I1TWA8</accession>
<dbReference type="AlphaFoldDB" id="A0A1I1TWA8"/>
<dbReference type="InterPro" id="IPR036280">
    <property type="entry name" value="Multihaem_cyt_sf"/>
</dbReference>
<name>A0A1I1TWA8_9GAMM</name>
<dbReference type="RefSeq" id="WP_091991308.1">
    <property type="nucleotide sequence ID" value="NZ_FOLO01000076.1"/>
</dbReference>
<dbReference type="STRING" id="1123010.SAMN02745724_05029"/>
<dbReference type="OrthoDB" id="338827at2"/>
<gene>
    <name evidence="1" type="ORF">SAMN02745724_05029</name>
</gene>
<dbReference type="SUPFAM" id="SSF48695">
    <property type="entry name" value="Multiheme cytochromes"/>
    <property type="match status" value="1"/>
</dbReference>
<dbReference type="EMBL" id="FOLO01000076">
    <property type="protein sequence ID" value="SFD62956.1"/>
    <property type="molecule type" value="Genomic_DNA"/>
</dbReference>
<dbReference type="Proteomes" id="UP000198862">
    <property type="component" value="Unassembled WGS sequence"/>
</dbReference>
<sequence>MNKYVKNYKSFFIIFSFYFLLSCNQTLEQKQKTHKTCTLTSEMRSVPILLSDSCLYFNYLQHRISPQLIMFTPNYQLWSDGANKSRWIYLPENSQIDTQNPDRWIFPVGTQIFKEFRKTPKQSNTEIKVETRHFQKITPGEGIDSWLINTYIWNKEQTDAKLAFATKNVLNTDHNIPSEQDCVDCHKGNTDIVLGFDAIQLSDEQAKHAFGHGPKRQKNEWTLKSLLAANKLTHSINSPLLPGTVLEQKALGYLHANCGNCHNPLGHAAEQDAKHLKFRHKLSFDSLDKTDVYKTAVNKPTLNFTATPYIILGGEDDELALYQSALFLRMNSLDENYRMPMLATEKIDYQALDLMHKWILTLPTSTDASFNKKKKKQIKSTIFKAISDKDKQLLGPGIQLELQIFNPNNVPDVFAIYWPEDKSLTSSPVMDHKDGYFTKKLLLGDKGSKMSLRNSDDVGHTIYVKDKKNKIKWQLSYMPPGSKFEQELFWEEDIFVEMKCRLHLYMSAWIGSIKSQYYKIIELSQNENYKRTEMSGYPEHFNKLKIWLPKFDLIDIDIKLNEEKTIDLIKSGKILGAVDLCLNFVRK</sequence>
<dbReference type="PROSITE" id="PS51257">
    <property type="entry name" value="PROKAR_LIPOPROTEIN"/>
    <property type="match status" value="1"/>
</dbReference>
<proteinExistence type="predicted"/>
<organism evidence="1 2">
    <name type="scientific">Pseudoalteromonas denitrificans DSM 6059</name>
    <dbReference type="NCBI Taxonomy" id="1123010"/>
    <lineage>
        <taxon>Bacteria</taxon>
        <taxon>Pseudomonadati</taxon>
        <taxon>Pseudomonadota</taxon>
        <taxon>Gammaproteobacteria</taxon>
        <taxon>Alteromonadales</taxon>
        <taxon>Pseudoalteromonadaceae</taxon>
        <taxon>Pseudoalteromonas</taxon>
    </lineage>
</organism>
<keyword evidence="2" id="KW-1185">Reference proteome</keyword>
<evidence type="ECO:0000313" key="1">
    <source>
        <dbReference type="EMBL" id="SFD62956.1"/>
    </source>
</evidence>
<protein>
    <recommendedName>
        <fullName evidence="3">Cytochrome c domain-containing protein</fullName>
    </recommendedName>
</protein>
<evidence type="ECO:0000313" key="2">
    <source>
        <dbReference type="Proteomes" id="UP000198862"/>
    </source>
</evidence>
<evidence type="ECO:0008006" key="3">
    <source>
        <dbReference type="Google" id="ProtNLM"/>
    </source>
</evidence>
<reference evidence="1 2" key="1">
    <citation type="submission" date="2016-10" db="EMBL/GenBank/DDBJ databases">
        <authorList>
            <person name="de Groot N.N."/>
        </authorList>
    </citation>
    <scope>NUCLEOTIDE SEQUENCE [LARGE SCALE GENOMIC DNA]</scope>
    <source>
        <strain evidence="1 2">DSM 6059</strain>
    </source>
</reference>